<dbReference type="InterPro" id="IPR015943">
    <property type="entry name" value="WD40/YVTN_repeat-like_dom_sf"/>
</dbReference>
<dbReference type="Proteomes" id="UP000694865">
    <property type="component" value="Unplaced"/>
</dbReference>
<dbReference type="GeneID" id="102805988"/>
<dbReference type="PROSITE" id="PS50082">
    <property type="entry name" value="WD_REPEATS_2"/>
    <property type="match status" value="1"/>
</dbReference>
<evidence type="ECO:0000256" key="1">
    <source>
        <dbReference type="PROSITE-ProRule" id="PRU00042"/>
    </source>
</evidence>
<dbReference type="Gene3D" id="3.30.160.60">
    <property type="entry name" value="Classic Zinc Finger"/>
    <property type="match status" value="1"/>
</dbReference>
<dbReference type="InterPro" id="IPR036322">
    <property type="entry name" value="WD40_repeat_dom_sf"/>
</dbReference>
<dbReference type="InterPro" id="IPR013087">
    <property type="entry name" value="Znf_C2H2_type"/>
</dbReference>
<keyword evidence="1" id="KW-0863">Zinc-finger</keyword>
<evidence type="ECO:0000256" key="2">
    <source>
        <dbReference type="PROSITE-ProRule" id="PRU00221"/>
    </source>
</evidence>
<accession>A0ABM0MPU9</accession>
<dbReference type="RefSeq" id="XP_006822040.1">
    <property type="nucleotide sequence ID" value="XM_006821977.1"/>
</dbReference>
<feature type="repeat" description="WD" evidence="2">
    <location>
        <begin position="139"/>
        <end position="179"/>
    </location>
</feature>
<evidence type="ECO:0000313" key="5">
    <source>
        <dbReference type="RefSeq" id="XP_006822040.1"/>
    </source>
</evidence>
<name>A0ABM0MPU9_SACKO</name>
<feature type="domain" description="C2H2-type" evidence="3">
    <location>
        <begin position="219"/>
        <end position="249"/>
    </location>
</feature>
<dbReference type="SMART" id="SM00320">
    <property type="entry name" value="WD40"/>
    <property type="match status" value="3"/>
</dbReference>
<evidence type="ECO:0000259" key="3">
    <source>
        <dbReference type="PROSITE" id="PS50157"/>
    </source>
</evidence>
<dbReference type="PROSITE" id="PS50157">
    <property type="entry name" value="ZINC_FINGER_C2H2_2"/>
    <property type="match status" value="1"/>
</dbReference>
<sequence>MVLMNAEKDMLLRTFSLPAAVMCICSALQNVYVGLANGMVFSMNKNQKKSKKKMLSNSGSSVDCIVMGSLCKPLTLVISSDKALMVQCATKGRVLKELTPSHSSKVLCLQVHRKLVFSGSADQTVLAHSINSGRIEQQYSGHQGAVTGLKVAEKKNLMTSSLDKFIRIFNIDNGRHLQTFGGFPSMITCIDLHKYNHQRMLYAGCHDGSVYALPLSTAFKCQWSSCELSFMLKDHLLDHLQIDHIESEEGTTVFQCRWRQCKKLFAWKTDDYEILKEVHNHLSIHTSDC</sequence>
<dbReference type="PANTHER" id="PTHR14435">
    <property type="entry name" value="ZINC FINGER PROTEIN 106"/>
    <property type="match status" value="1"/>
</dbReference>
<dbReference type="Gene3D" id="2.130.10.10">
    <property type="entry name" value="YVTN repeat-like/Quinoprotein amine dehydrogenase"/>
    <property type="match status" value="1"/>
</dbReference>
<gene>
    <name evidence="5" type="primary">LOC102805988</name>
</gene>
<keyword evidence="2" id="KW-0853">WD repeat</keyword>
<dbReference type="Pfam" id="PF00400">
    <property type="entry name" value="WD40"/>
    <property type="match status" value="2"/>
</dbReference>
<keyword evidence="1" id="KW-0479">Metal-binding</keyword>
<keyword evidence="1" id="KW-0862">Zinc</keyword>
<keyword evidence="4" id="KW-1185">Reference proteome</keyword>
<dbReference type="SUPFAM" id="SSF50978">
    <property type="entry name" value="WD40 repeat-like"/>
    <property type="match status" value="1"/>
</dbReference>
<organism evidence="4 5">
    <name type="scientific">Saccoglossus kowalevskii</name>
    <name type="common">Acorn worm</name>
    <dbReference type="NCBI Taxonomy" id="10224"/>
    <lineage>
        <taxon>Eukaryota</taxon>
        <taxon>Metazoa</taxon>
        <taxon>Hemichordata</taxon>
        <taxon>Enteropneusta</taxon>
        <taxon>Harrimaniidae</taxon>
        <taxon>Saccoglossus</taxon>
    </lineage>
</organism>
<dbReference type="PANTHER" id="PTHR14435:SF2">
    <property type="entry name" value="ZINC FINGER PROTEIN 106"/>
    <property type="match status" value="1"/>
</dbReference>
<reference evidence="5" key="1">
    <citation type="submission" date="2025-08" db="UniProtKB">
        <authorList>
            <consortium name="RefSeq"/>
        </authorList>
    </citation>
    <scope>IDENTIFICATION</scope>
    <source>
        <tissue evidence="5">Testes</tissue>
    </source>
</reference>
<dbReference type="InterPro" id="IPR042622">
    <property type="entry name" value="Znf106"/>
</dbReference>
<dbReference type="InterPro" id="IPR001680">
    <property type="entry name" value="WD40_rpt"/>
</dbReference>
<protein>
    <submittedName>
        <fullName evidence="5">Zinc finger protein 106-like</fullName>
    </submittedName>
</protein>
<proteinExistence type="predicted"/>
<dbReference type="PROSITE" id="PS00028">
    <property type="entry name" value="ZINC_FINGER_C2H2_1"/>
    <property type="match status" value="1"/>
</dbReference>
<evidence type="ECO:0000313" key="4">
    <source>
        <dbReference type="Proteomes" id="UP000694865"/>
    </source>
</evidence>